<organism evidence="8 9">
    <name type="scientific">Solitalea agri</name>
    <dbReference type="NCBI Taxonomy" id="2953739"/>
    <lineage>
        <taxon>Bacteria</taxon>
        <taxon>Pseudomonadati</taxon>
        <taxon>Bacteroidota</taxon>
        <taxon>Sphingobacteriia</taxon>
        <taxon>Sphingobacteriales</taxon>
        <taxon>Sphingobacteriaceae</taxon>
        <taxon>Solitalea</taxon>
    </lineage>
</organism>
<evidence type="ECO:0000259" key="7">
    <source>
        <dbReference type="Pfam" id="PF14509"/>
    </source>
</evidence>
<dbReference type="Proteomes" id="UP001155182">
    <property type="component" value="Unassembled WGS sequence"/>
</dbReference>
<dbReference type="InterPro" id="IPR013785">
    <property type="entry name" value="Aldolase_TIM"/>
</dbReference>
<evidence type="ECO:0000256" key="3">
    <source>
        <dbReference type="ARBA" id="ARBA00022837"/>
    </source>
</evidence>
<keyword evidence="3" id="KW-0106">Calcium</keyword>
<sequence length="668" mass="75454">MKRNIVLCLLMLVCTSLVGCKSTAQILSVNSPDGNLNVSFHLKDGVPYYNIGKRNFTVVNDSRMGFILKDIPSLDKDFKIVDSKTDTFDETWTQPWGEVKDIRNNYKRLTVSLQEKKGLKRKMNIVFKVYNDGVGFRYEVPEQPGLTEYQIMDELTEFNMARDFEAWWIPAFPDAQDSEQPFTKTMLSKLNQNVHTPLTMELNDSLFVCIHEAALINYASTTLKPNGTTLLKSDLVPWADGAKVKVKGSLNTPWRTLQIADKPGDLITSYLILNLNEPNRLTDISYIKPGKYTGVWWGMHVKTQTWGQGPQHGATTQNVKDLIDFNKKHNIQGVLAEGWNEGWDGDWVKDGAFNFTKSYPDFDMAELSKYAQENGVALISHHETGGNVANYENQMEDAFTLLEKNNIHAVKTGYVNKRINGKEYHQGQFMVNHYQHVVETAANHKVMVDMHEPIKDTGLRRTYPNLMTREGVRGTEYEAWSEGNTPSHTTIIPFTRGLAGPIDYTPGIFDIQFKNDGGFRVHTTLAKQLALYVVIYSPFQMAADLTKNYENNPAFKFIEDVPTDWETTKVLDAKIGEFVTIVRKDRKSNDWYLGSITNDKACTIDAKLSFLTPGKSYMAEVYADGEGANYDTNPLPVAITQTKVNSESILKISLAAGGGQAIRFRMID</sequence>
<evidence type="ECO:0000256" key="1">
    <source>
        <dbReference type="ARBA" id="ARBA00001913"/>
    </source>
</evidence>
<dbReference type="InterPro" id="IPR029483">
    <property type="entry name" value="GH97_C"/>
</dbReference>
<dbReference type="EMBL" id="JAMWYS010000016">
    <property type="protein sequence ID" value="MCO4291996.1"/>
    <property type="molecule type" value="Genomic_DNA"/>
</dbReference>
<dbReference type="RefSeq" id="WP_252586229.1">
    <property type="nucleotide sequence ID" value="NZ_JAMWYS010000016.1"/>
</dbReference>
<evidence type="ECO:0000313" key="8">
    <source>
        <dbReference type="EMBL" id="MCO4291996.1"/>
    </source>
</evidence>
<dbReference type="Pfam" id="PF10566">
    <property type="entry name" value="Glyco_hydro_97"/>
    <property type="match status" value="1"/>
</dbReference>
<feature type="signal peptide" evidence="4">
    <location>
        <begin position="1"/>
        <end position="24"/>
    </location>
</feature>
<dbReference type="InterPro" id="IPR019563">
    <property type="entry name" value="GH97_catalytic"/>
</dbReference>
<feature type="domain" description="Glycosyl-hydrolase 97 C-terminal oligomerisation" evidence="7">
    <location>
        <begin position="564"/>
        <end position="664"/>
    </location>
</feature>
<dbReference type="GO" id="GO:0030246">
    <property type="term" value="F:carbohydrate binding"/>
    <property type="evidence" value="ECO:0007669"/>
    <property type="project" value="InterPro"/>
</dbReference>
<comment type="subunit">
    <text evidence="2">Monomer.</text>
</comment>
<proteinExistence type="predicted"/>
<keyword evidence="8" id="KW-0378">Hydrolase</keyword>
<comment type="cofactor">
    <cofactor evidence="1">
        <name>Ca(2+)</name>
        <dbReference type="ChEBI" id="CHEBI:29108"/>
    </cofactor>
</comment>
<accession>A0A9X2F0H1</accession>
<dbReference type="InterPro" id="IPR029486">
    <property type="entry name" value="GH97_N"/>
</dbReference>
<dbReference type="GO" id="GO:0016787">
    <property type="term" value="F:hydrolase activity"/>
    <property type="evidence" value="ECO:0007669"/>
    <property type="project" value="UniProtKB-KW"/>
</dbReference>
<comment type="caution">
    <text evidence="8">The sequence shown here is derived from an EMBL/GenBank/DDBJ whole genome shotgun (WGS) entry which is preliminary data.</text>
</comment>
<keyword evidence="9" id="KW-1185">Reference proteome</keyword>
<feature type="chain" id="PRO_5040779071" evidence="4">
    <location>
        <begin position="25"/>
        <end position="668"/>
    </location>
</feature>
<evidence type="ECO:0000259" key="5">
    <source>
        <dbReference type="Pfam" id="PF10566"/>
    </source>
</evidence>
<feature type="domain" description="Glycosyl-hydrolase 97 catalytic" evidence="5">
    <location>
        <begin position="296"/>
        <end position="472"/>
    </location>
</feature>
<protein>
    <submittedName>
        <fullName evidence="8">Glycoside hydrolase family 97 protein</fullName>
    </submittedName>
</protein>
<dbReference type="Gene3D" id="2.70.98.10">
    <property type="match status" value="1"/>
</dbReference>
<evidence type="ECO:0000256" key="2">
    <source>
        <dbReference type="ARBA" id="ARBA00011245"/>
    </source>
</evidence>
<keyword evidence="4" id="KW-0732">Signal</keyword>
<dbReference type="Gene3D" id="3.20.20.70">
    <property type="entry name" value="Aldolase class I"/>
    <property type="match status" value="1"/>
</dbReference>
<name>A0A9X2F0H1_9SPHI</name>
<dbReference type="InterPro" id="IPR052720">
    <property type="entry name" value="Glycosyl_hydrolase_97"/>
</dbReference>
<dbReference type="InterPro" id="IPR014718">
    <property type="entry name" value="GH-type_carb-bd"/>
</dbReference>
<evidence type="ECO:0000313" key="9">
    <source>
        <dbReference type="Proteomes" id="UP001155182"/>
    </source>
</evidence>
<feature type="domain" description="Glycosyl-hydrolase 97 N-terminal" evidence="6">
    <location>
        <begin position="29"/>
        <end position="278"/>
    </location>
</feature>
<gene>
    <name evidence="8" type="ORF">NF867_03860</name>
</gene>
<dbReference type="Pfam" id="PF14509">
    <property type="entry name" value="GH97_C"/>
    <property type="match status" value="1"/>
</dbReference>
<dbReference type="AlphaFoldDB" id="A0A9X2F0H1"/>
<evidence type="ECO:0000259" key="6">
    <source>
        <dbReference type="Pfam" id="PF14508"/>
    </source>
</evidence>
<evidence type="ECO:0000256" key="4">
    <source>
        <dbReference type="SAM" id="SignalP"/>
    </source>
</evidence>
<reference evidence="8" key="1">
    <citation type="submission" date="2022-06" db="EMBL/GenBank/DDBJ databases">
        <title>Solitalea sp. MAHUQ-68 isolated from rhizospheric soil.</title>
        <authorList>
            <person name="Huq M.A."/>
        </authorList>
    </citation>
    <scope>NUCLEOTIDE SEQUENCE</scope>
    <source>
        <strain evidence="8">MAHUQ-68</strain>
    </source>
</reference>
<dbReference type="PANTHER" id="PTHR35803:SF1">
    <property type="entry name" value="GLUCAN 1,4-ALPHA-GLUCOSIDASE SUSB"/>
    <property type="match status" value="1"/>
</dbReference>
<dbReference type="Pfam" id="PF14508">
    <property type="entry name" value="GH97_N"/>
    <property type="match status" value="1"/>
</dbReference>
<dbReference type="PROSITE" id="PS51257">
    <property type="entry name" value="PROKAR_LIPOPROTEIN"/>
    <property type="match status" value="1"/>
</dbReference>
<dbReference type="PANTHER" id="PTHR35803">
    <property type="entry name" value="GLUCAN 1,4-ALPHA-GLUCOSIDASE SUSB-RELATED"/>
    <property type="match status" value="1"/>
</dbReference>